<keyword evidence="1" id="KW-0489">Methyltransferase</keyword>
<evidence type="ECO:0000256" key="3">
    <source>
        <dbReference type="ARBA" id="ARBA00022691"/>
    </source>
</evidence>
<dbReference type="InterPro" id="IPR002935">
    <property type="entry name" value="SAM_O-MeTrfase"/>
</dbReference>
<comment type="caution">
    <text evidence="6">The sequence shown here is derived from an EMBL/GenBank/DDBJ whole genome shotgun (WGS) entry which is preliminary data.</text>
</comment>
<dbReference type="PANTHER" id="PTHR10509:SF93">
    <property type="entry name" value="CATECHOL O-METHYLTRANSFERASE DOMAIN-CONTAINING PROTEIN 1"/>
    <property type="match status" value="1"/>
</dbReference>
<reference evidence="6 7" key="1">
    <citation type="journal article" date="2023" name="Arcadia Sci">
        <title>De novo assembly of a long-read Amblyomma americanum tick genome.</title>
        <authorList>
            <person name="Chou S."/>
            <person name="Poskanzer K.E."/>
            <person name="Rollins M."/>
            <person name="Thuy-Boun P.S."/>
        </authorList>
    </citation>
    <scope>NUCLEOTIDE SEQUENCE [LARGE SCALE GENOMIC DNA]</scope>
    <source>
        <strain evidence="6">F_SG_1</strain>
        <tissue evidence="6">Salivary glands</tissue>
    </source>
</reference>
<dbReference type="EMBL" id="JARKHS020017187">
    <property type="protein sequence ID" value="KAK8773224.1"/>
    <property type="molecule type" value="Genomic_DNA"/>
</dbReference>
<evidence type="ECO:0000313" key="6">
    <source>
        <dbReference type="EMBL" id="KAK8773224.1"/>
    </source>
</evidence>
<proteinExistence type="inferred from homology"/>
<protein>
    <recommendedName>
        <fullName evidence="8">O-methyltransferase</fullName>
    </recommendedName>
</protein>
<evidence type="ECO:0000256" key="1">
    <source>
        <dbReference type="ARBA" id="ARBA00022603"/>
    </source>
</evidence>
<accession>A0AAQ4EEZ2</accession>
<dbReference type="PROSITE" id="PS51682">
    <property type="entry name" value="SAM_OMT_I"/>
    <property type="match status" value="1"/>
</dbReference>
<sequence>MEPSAGSTSSSDPNRSLPGSWHPMPNSGHYVKTDHLAPGVAEYAASHSAPLHPVLAKLCTAGVGGKIEIVFGDAKKSLDDLISRGSCGHFDFIFIDADKESIDDYYERSLQLVRRNGVIAVDNVLWHTRTYDPAVNDPDTEAIRRLNRKLAADDRVEMCMLTMGDGVTLAVKK</sequence>
<keyword evidence="7" id="KW-1185">Reference proteome</keyword>
<dbReference type="InterPro" id="IPR050362">
    <property type="entry name" value="Cation-dep_OMT"/>
</dbReference>
<dbReference type="Gene3D" id="3.40.50.150">
    <property type="entry name" value="Vaccinia Virus protein VP39"/>
    <property type="match status" value="1"/>
</dbReference>
<dbReference type="InterPro" id="IPR029063">
    <property type="entry name" value="SAM-dependent_MTases_sf"/>
</dbReference>
<dbReference type="Proteomes" id="UP001321473">
    <property type="component" value="Unassembled WGS sequence"/>
</dbReference>
<name>A0AAQ4EEZ2_AMBAM</name>
<evidence type="ECO:0000313" key="7">
    <source>
        <dbReference type="Proteomes" id="UP001321473"/>
    </source>
</evidence>
<dbReference type="GO" id="GO:0008757">
    <property type="term" value="F:S-adenosylmethionine-dependent methyltransferase activity"/>
    <property type="evidence" value="ECO:0007669"/>
    <property type="project" value="TreeGrafter"/>
</dbReference>
<comment type="similarity">
    <text evidence="4">Belongs to the class I-like SAM-binding methyltransferase superfamily. Cation-dependent O-methyltransferase family.</text>
</comment>
<evidence type="ECO:0000256" key="5">
    <source>
        <dbReference type="SAM" id="MobiDB-lite"/>
    </source>
</evidence>
<evidence type="ECO:0000256" key="4">
    <source>
        <dbReference type="ARBA" id="ARBA00023453"/>
    </source>
</evidence>
<dbReference type="Pfam" id="PF01596">
    <property type="entry name" value="Methyltransf_3"/>
    <property type="match status" value="1"/>
</dbReference>
<feature type="region of interest" description="Disordered" evidence="5">
    <location>
        <begin position="1"/>
        <end position="24"/>
    </location>
</feature>
<organism evidence="6 7">
    <name type="scientific">Amblyomma americanum</name>
    <name type="common">Lone star tick</name>
    <dbReference type="NCBI Taxonomy" id="6943"/>
    <lineage>
        <taxon>Eukaryota</taxon>
        <taxon>Metazoa</taxon>
        <taxon>Ecdysozoa</taxon>
        <taxon>Arthropoda</taxon>
        <taxon>Chelicerata</taxon>
        <taxon>Arachnida</taxon>
        <taxon>Acari</taxon>
        <taxon>Parasitiformes</taxon>
        <taxon>Ixodida</taxon>
        <taxon>Ixodoidea</taxon>
        <taxon>Ixodidae</taxon>
        <taxon>Amblyomminae</taxon>
        <taxon>Amblyomma</taxon>
    </lineage>
</organism>
<dbReference type="SUPFAM" id="SSF53335">
    <property type="entry name" value="S-adenosyl-L-methionine-dependent methyltransferases"/>
    <property type="match status" value="1"/>
</dbReference>
<evidence type="ECO:0008006" key="8">
    <source>
        <dbReference type="Google" id="ProtNLM"/>
    </source>
</evidence>
<keyword evidence="3" id="KW-0949">S-adenosyl-L-methionine</keyword>
<feature type="compositionally biased region" description="Polar residues" evidence="5">
    <location>
        <begin position="1"/>
        <end position="14"/>
    </location>
</feature>
<gene>
    <name evidence="6" type="ORF">V5799_012249</name>
</gene>
<dbReference type="PANTHER" id="PTHR10509">
    <property type="entry name" value="O-METHYLTRANSFERASE-RELATED"/>
    <property type="match status" value="1"/>
</dbReference>
<dbReference type="AlphaFoldDB" id="A0AAQ4EEZ2"/>
<dbReference type="GO" id="GO:0032259">
    <property type="term" value="P:methylation"/>
    <property type="evidence" value="ECO:0007669"/>
    <property type="project" value="UniProtKB-KW"/>
</dbReference>
<dbReference type="GO" id="GO:0008171">
    <property type="term" value="F:O-methyltransferase activity"/>
    <property type="evidence" value="ECO:0007669"/>
    <property type="project" value="InterPro"/>
</dbReference>
<keyword evidence="2" id="KW-0808">Transferase</keyword>
<evidence type="ECO:0000256" key="2">
    <source>
        <dbReference type="ARBA" id="ARBA00022679"/>
    </source>
</evidence>